<sequence length="90" mass="10008">MPLGEQAAYPVEYRIEHLRERLAKDDMGELGVRVELRGATVLLVGVVQTAERRDEILRLARAELAGVPVRVRADLVLSGAGPPARHEELW</sequence>
<protein>
    <submittedName>
        <fullName evidence="1">BON domain-containing protein</fullName>
    </submittedName>
</protein>
<dbReference type="Proteomes" id="UP001301731">
    <property type="component" value="Chromosome"/>
</dbReference>
<dbReference type="EMBL" id="CP137573">
    <property type="protein sequence ID" value="WOX20416.1"/>
    <property type="molecule type" value="Genomic_DNA"/>
</dbReference>
<evidence type="ECO:0000313" key="1">
    <source>
        <dbReference type="EMBL" id="WOX20416.1"/>
    </source>
</evidence>
<dbReference type="RefSeq" id="WP_318101013.1">
    <property type="nucleotide sequence ID" value="NZ_CP137573.1"/>
</dbReference>
<organism evidence="1 2">
    <name type="scientific">Streptomyces solicathayae</name>
    <dbReference type="NCBI Taxonomy" id="3081768"/>
    <lineage>
        <taxon>Bacteria</taxon>
        <taxon>Bacillati</taxon>
        <taxon>Actinomycetota</taxon>
        <taxon>Actinomycetes</taxon>
        <taxon>Kitasatosporales</taxon>
        <taxon>Streptomycetaceae</taxon>
        <taxon>Streptomyces</taxon>
    </lineage>
</organism>
<reference evidence="1 2" key="1">
    <citation type="submission" date="2023-10" db="EMBL/GenBank/DDBJ databases">
        <title>The genome sequence of Streptomyces sp. HUAS YS2.</title>
        <authorList>
            <person name="Mo P."/>
        </authorList>
    </citation>
    <scope>NUCLEOTIDE SEQUENCE [LARGE SCALE GENOMIC DNA]</scope>
    <source>
        <strain evidence="1 2">HUAS YS2</strain>
    </source>
</reference>
<keyword evidence="2" id="KW-1185">Reference proteome</keyword>
<gene>
    <name evidence="1" type="ORF">R2D22_03060</name>
</gene>
<name>A0ABZ0LLV9_9ACTN</name>
<proteinExistence type="predicted"/>
<evidence type="ECO:0000313" key="2">
    <source>
        <dbReference type="Proteomes" id="UP001301731"/>
    </source>
</evidence>
<accession>A0ABZ0LLV9</accession>